<dbReference type="AlphaFoldDB" id="A0A150KEY4"/>
<evidence type="ECO:0000313" key="1">
    <source>
        <dbReference type="EMBL" id="KYC69703.1"/>
    </source>
</evidence>
<comment type="caution">
    <text evidence="1">The sequence shown here is derived from an EMBL/GenBank/DDBJ whole genome shotgun (WGS) entry which is preliminary data.</text>
</comment>
<name>A0A150KEY4_HEYCO</name>
<sequence length="40" mass="4638">MLLRFQSNILNISLIMLSHFPERKKMNAIFGGNRYNGVGR</sequence>
<accession>A0A150KEY4</accession>
<proteinExistence type="predicted"/>
<protein>
    <submittedName>
        <fullName evidence="1">Uncharacterized protein</fullName>
    </submittedName>
</protein>
<dbReference type="EMBL" id="LQYI01000046">
    <property type="protein sequence ID" value="KYC69703.1"/>
    <property type="molecule type" value="Genomic_DNA"/>
</dbReference>
<organism evidence="1 2">
    <name type="scientific">Heyndrickxia coagulans</name>
    <name type="common">Weizmannia coagulans</name>
    <dbReference type="NCBI Taxonomy" id="1398"/>
    <lineage>
        <taxon>Bacteria</taxon>
        <taxon>Bacillati</taxon>
        <taxon>Bacillota</taxon>
        <taxon>Bacilli</taxon>
        <taxon>Bacillales</taxon>
        <taxon>Bacillaceae</taxon>
        <taxon>Heyndrickxia</taxon>
    </lineage>
</organism>
<reference evidence="1 2" key="1">
    <citation type="submission" date="2016-01" db="EMBL/GenBank/DDBJ databases">
        <title>Genome Sequences of Twelve Sporeforming Bacillus Species Isolated from Foods.</title>
        <authorList>
            <person name="Berendsen E.M."/>
            <person name="Wells-Bennik M.H."/>
            <person name="Krawcyk A.O."/>
            <person name="De Jong A."/>
            <person name="Holsappel S."/>
            <person name="Eijlander R.T."/>
            <person name="Kuipers O.P."/>
        </authorList>
    </citation>
    <scope>NUCLEOTIDE SEQUENCE [LARGE SCALE GENOMIC DNA]</scope>
    <source>
        <strain evidence="1 2">B4099</strain>
    </source>
</reference>
<evidence type="ECO:0000313" key="2">
    <source>
        <dbReference type="Proteomes" id="UP000075304"/>
    </source>
</evidence>
<dbReference type="PATRIC" id="fig|1398.25.peg.2913"/>
<dbReference type="Proteomes" id="UP000075304">
    <property type="component" value="Unassembled WGS sequence"/>
</dbReference>
<gene>
    <name evidence="1" type="ORF">B4099_0332</name>
</gene>